<dbReference type="GO" id="GO:0008270">
    <property type="term" value="F:zinc ion binding"/>
    <property type="evidence" value="ECO:0007669"/>
    <property type="project" value="UniProtKB-KW"/>
</dbReference>
<dbReference type="Proteomes" id="UP000694580">
    <property type="component" value="Chromosome 7"/>
</dbReference>
<organism evidence="6 7">
    <name type="scientific">Denticeps clupeoides</name>
    <name type="common">denticle herring</name>
    <dbReference type="NCBI Taxonomy" id="299321"/>
    <lineage>
        <taxon>Eukaryota</taxon>
        <taxon>Metazoa</taxon>
        <taxon>Chordata</taxon>
        <taxon>Craniata</taxon>
        <taxon>Vertebrata</taxon>
        <taxon>Euteleostomi</taxon>
        <taxon>Actinopterygii</taxon>
        <taxon>Neopterygii</taxon>
        <taxon>Teleostei</taxon>
        <taxon>Clupei</taxon>
        <taxon>Clupeiformes</taxon>
        <taxon>Denticipitoidei</taxon>
        <taxon>Denticipitidae</taxon>
        <taxon>Denticeps</taxon>
    </lineage>
</organism>
<gene>
    <name evidence="6" type="primary">rnf222</name>
</gene>
<evidence type="ECO:0000256" key="1">
    <source>
        <dbReference type="ARBA" id="ARBA00022723"/>
    </source>
</evidence>
<evidence type="ECO:0000256" key="3">
    <source>
        <dbReference type="ARBA" id="ARBA00022833"/>
    </source>
</evidence>
<dbReference type="Ensembl" id="ENSDCDT00010023045.1">
    <property type="protein sequence ID" value="ENSDCDP00010021081.1"/>
    <property type="gene ID" value="ENSDCDG00010010230.1"/>
</dbReference>
<dbReference type="InterPro" id="IPR017907">
    <property type="entry name" value="Znf_RING_CS"/>
</dbReference>
<evidence type="ECO:0000313" key="7">
    <source>
        <dbReference type="Proteomes" id="UP000694580"/>
    </source>
</evidence>
<reference evidence="6" key="3">
    <citation type="submission" date="2025-09" db="UniProtKB">
        <authorList>
            <consortium name="Ensembl"/>
        </authorList>
    </citation>
    <scope>IDENTIFICATION</scope>
</reference>
<keyword evidence="2 4" id="KW-0863">Zinc-finger</keyword>
<dbReference type="InterPro" id="IPR042973">
    <property type="entry name" value="RNF222"/>
</dbReference>
<dbReference type="GeneTree" id="ENSGT00940000178195"/>
<dbReference type="CDD" id="cd16564">
    <property type="entry name" value="RING-HC_RNF222"/>
    <property type="match status" value="1"/>
</dbReference>
<dbReference type="SMART" id="SM00184">
    <property type="entry name" value="RING"/>
    <property type="match status" value="1"/>
</dbReference>
<dbReference type="InterPro" id="IPR013083">
    <property type="entry name" value="Znf_RING/FYVE/PHD"/>
</dbReference>
<protein>
    <recommendedName>
        <fullName evidence="5">RING-type domain-containing protein</fullName>
    </recommendedName>
</protein>
<evidence type="ECO:0000256" key="2">
    <source>
        <dbReference type="ARBA" id="ARBA00022771"/>
    </source>
</evidence>
<dbReference type="SUPFAM" id="SSF57850">
    <property type="entry name" value="RING/U-box"/>
    <property type="match status" value="1"/>
</dbReference>
<dbReference type="AlphaFoldDB" id="A0AAY4BLV7"/>
<dbReference type="PROSITE" id="PS50089">
    <property type="entry name" value="ZF_RING_2"/>
    <property type="match status" value="1"/>
</dbReference>
<dbReference type="PANTHER" id="PTHR47095">
    <property type="entry name" value="RING FINGER PROTEIN 222"/>
    <property type="match status" value="1"/>
</dbReference>
<dbReference type="PANTHER" id="PTHR47095:SF1">
    <property type="entry name" value="RING FINGER PROTEIN 222"/>
    <property type="match status" value="1"/>
</dbReference>
<dbReference type="InterPro" id="IPR001841">
    <property type="entry name" value="Znf_RING"/>
</dbReference>
<keyword evidence="7" id="KW-1185">Reference proteome</keyword>
<keyword evidence="3" id="KW-0862">Zinc</keyword>
<reference evidence="6 7" key="1">
    <citation type="submission" date="2020-06" db="EMBL/GenBank/DDBJ databases">
        <authorList>
            <consortium name="Wellcome Sanger Institute Data Sharing"/>
        </authorList>
    </citation>
    <scope>NUCLEOTIDE SEQUENCE [LARGE SCALE GENOMIC DNA]</scope>
</reference>
<evidence type="ECO:0000256" key="4">
    <source>
        <dbReference type="PROSITE-ProRule" id="PRU00175"/>
    </source>
</evidence>
<dbReference type="Pfam" id="PF13923">
    <property type="entry name" value="zf-C3HC4_2"/>
    <property type="match status" value="1"/>
</dbReference>
<evidence type="ECO:0000259" key="5">
    <source>
        <dbReference type="PROSITE" id="PS50089"/>
    </source>
</evidence>
<dbReference type="PROSITE" id="PS00518">
    <property type="entry name" value="ZF_RING_1"/>
    <property type="match status" value="1"/>
</dbReference>
<feature type="domain" description="RING-type" evidence="5">
    <location>
        <begin position="27"/>
        <end position="76"/>
    </location>
</feature>
<evidence type="ECO:0000313" key="6">
    <source>
        <dbReference type="Ensembl" id="ENSDCDP00010021081.1"/>
    </source>
</evidence>
<dbReference type="Gene3D" id="3.30.40.10">
    <property type="entry name" value="Zinc/RING finger domain, C3HC4 (zinc finger)"/>
    <property type="match status" value="1"/>
</dbReference>
<keyword evidence="1" id="KW-0479">Metal-binding</keyword>
<sequence length="167" mass="18345">MSARQICGSEDEGAALPLHFDAEAQECPVCYEGLADTARTLSCSHTFCHDCLVRTLVSISRDAVITRDSIVCPVCRHLTFITKRTDLARDEKSRRILEVPLSGPPQGPSGPATSPSPLAGGLSRLSHYVRWVSSRLSRQRLVRPSNPPSQTSLLLRLLSGHSELWQQ</sequence>
<reference evidence="6" key="2">
    <citation type="submission" date="2025-08" db="UniProtKB">
        <authorList>
            <consortium name="Ensembl"/>
        </authorList>
    </citation>
    <scope>IDENTIFICATION</scope>
</reference>
<proteinExistence type="predicted"/>
<accession>A0AAY4BLV7</accession>
<name>A0AAY4BLV7_9TELE</name>